<dbReference type="GO" id="GO:0006686">
    <property type="term" value="P:sphingomyelin biosynthetic process"/>
    <property type="evidence" value="ECO:0007669"/>
    <property type="project" value="TreeGrafter"/>
</dbReference>
<keyword evidence="3" id="KW-0808">Transferase</keyword>
<dbReference type="OrthoDB" id="422827at2759"/>
<evidence type="ECO:0000313" key="13">
    <source>
        <dbReference type="Proteomes" id="UP001153712"/>
    </source>
</evidence>
<dbReference type="InterPro" id="IPR025749">
    <property type="entry name" value="Sphingomyelin_synth-like_dom"/>
</dbReference>
<evidence type="ECO:0000256" key="1">
    <source>
        <dbReference type="ARBA" id="ARBA00004141"/>
    </source>
</evidence>
<sequence length="429" mass="48690">MSADINKITHINAFKPPCQRDCTEEKCPKSILKENQCLINQAASHTKIFTSKNITIYVEEDRLDEDDFIIVERKLNKDCCRSALKDPASFESVLAKGRIRSQKDHVVTFNCEAESARKSSPTSSDSPSDDSDEPSGDAPSSTGCAHPSEIWKTTLAALILCLTLFLNLIALSMVHDKVPSRSDGPLPDIVLSTVLVFKPGLFISEYIIMFMIFTSLTSILLFHRYSSIIFRRIFLMMSVLYLYRTITMSATILPTASKKYMCAPKLAHPNINQILRRSISLIPNFGLSVIGPQEFCGDLIYSGHTVLLVLLALLMSEYTSKNLWIVHWLYRSLAFAGILMLELAHAHYFIDVIIAYYMTTRVFWTYHTIANNEELKTAGETNFYSRAWWFQIFVFFEKNIHGPVPNEFQFLFNGDEDDVGANFAKYDSI</sequence>
<dbReference type="Pfam" id="PF14360">
    <property type="entry name" value="PAP2_C"/>
    <property type="match status" value="1"/>
</dbReference>
<keyword evidence="7" id="KW-0443">Lipid metabolism</keyword>
<evidence type="ECO:0000256" key="4">
    <source>
        <dbReference type="ARBA" id="ARBA00022692"/>
    </source>
</evidence>
<feature type="transmembrane region" description="Helical" evidence="10">
    <location>
        <begin position="155"/>
        <end position="175"/>
    </location>
</feature>
<dbReference type="GO" id="GO:0005789">
    <property type="term" value="C:endoplasmic reticulum membrane"/>
    <property type="evidence" value="ECO:0007669"/>
    <property type="project" value="TreeGrafter"/>
</dbReference>
<evidence type="ECO:0000256" key="9">
    <source>
        <dbReference type="SAM" id="MobiDB-lite"/>
    </source>
</evidence>
<comment type="subcellular location">
    <subcellularLocation>
        <location evidence="1">Membrane</location>
        <topology evidence="1">Multi-pass membrane protein</topology>
    </subcellularLocation>
</comment>
<name>A0A9N9TLU7_PHYSR</name>
<dbReference type="EMBL" id="OU900097">
    <property type="protein sequence ID" value="CAG9861212.1"/>
    <property type="molecule type" value="Genomic_DNA"/>
</dbReference>
<feature type="region of interest" description="Disordered" evidence="9">
    <location>
        <begin position="112"/>
        <end position="144"/>
    </location>
</feature>
<evidence type="ECO:0000256" key="8">
    <source>
        <dbReference type="ARBA" id="ARBA00023136"/>
    </source>
</evidence>
<protein>
    <recommendedName>
        <fullName evidence="11">Sphingomyelin synthase-like domain-containing protein</fullName>
    </recommendedName>
</protein>
<evidence type="ECO:0000259" key="11">
    <source>
        <dbReference type="Pfam" id="PF14360"/>
    </source>
</evidence>
<dbReference type="Proteomes" id="UP001153712">
    <property type="component" value="Chromosome 4"/>
</dbReference>
<feature type="transmembrane region" description="Helical" evidence="10">
    <location>
        <begin position="195"/>
        <end position="222"/>
    </location>
</feature>
<evidence type="ECO:0000256" key="10">
    <source>
        <dbReference type="SAM" id="Phobius"/>
    </source>
</evidence>
<dbReference type="GO" id="GO:0046513">
    <property type="term" value="P:ceramide biosynthetic process"/>
    <property type="evidence" value="ECO:0007669"/>
    <property type="project" value="TreeGrafter"/>
</dbReference>
<evidence type="ECO:0000256" key="3">
    <source>
        <dbReference type="ARBA" id="ARBA00022679"/>
    </source>
</evidence>
<comment type="similarity">
    <text evidence="2">Belongs to the sphingomyelin synthase family.</text>
</comment>
<dbReference type="PANTHER" id="PTHR21290">
    <property type="entry name" value="SPHINGOMYELIN SYNTHETASE"/>
    <property type="match status" value="1"/>
</dbReference>
<reference evidence="12" key="1">
    <citation type="submission" date="2022-01" db="EMBL/GenBank/DDBJ databases">
        <authorList>
            <person name="King R."/>
        </authorList>
    </citation>
    <scope>NUCLEOTIDE SEQUENCE</scope>
</reference>
<dbReference type="GO" id="GO:0047493">
    <property type="term" value="F:ceramide cholinephosphotransferase activity"/>
    <property type="evidence" value="ECO:0007669"/>
    <property type="project" value="TreeGrafter"/>
</dbReference>
<keyword evidence="13" id="KW-1185">Reference proteome</keyword>
<keyword evidence="8 10" id="KW-0472">Membrane</keyword>
<evidence type="ECO:0000256" key="6">
    <source>
        <dbReference type="ARBA" id="ARBA00022989"/>
    </source>
</evidence>
<dbReference type="AlphaFoldDB" id="A0A9N9TLU7"/>
<dbReference type="GO" id="GO:0000139">
    <property type="term" value="C:Golgi membrane"/>
    <property type="evidence" value="ECO:0007669"/>
    <property type="project" value="TreeGrafter"/>
</dbReference>
<keyword evidence="4 10" id="KW-0812">Transmembrane</keyword>
<keyword evidence="6 10" id="KW-1133">Transmembrane helix</keyword>
<keyword evidence="5" id="KW-0746">Sphingolipid metabolism</keyword>
<dbReference type="GO" id="GO:0005886">
    <property type="term" value="C:plasma membrane"/>
    <property type="evidence" value="ECO:0007669"/>
    <property type="project" value="TreeGrafter"/>
</dbReference>
<feature type="transmembrane region" description="Helical" evidence="10">
    <location>
        <begin position="299"/>
        <end position="316"/>
    </location>
</feature>
<dbReference type="PANTHER" id="PTHR21290:SF27">
    <property type="entry name" value="PHOSPHATIDYLCHOLINE:CERAMIDE CHOLINEPHOSPHOTRANSFERASE 1"/>
    <property type="match status" value="1"/>
</dbReference>
<gene>
    <name evidence="12" type="ORF">PHYEVI_LOCUS7555</name>
</gene>
<accession>A0A9N9TLU7</accession>
<evidence type="ECO:0000256" key="5">
    <source>
        <dbReference type="ARBA" id="ARBA00022919"/>
    </source>
</evidence>
<evidence type="ECO:0000256" key="7">
    <source>
        <dbReference type="ARBA" id="ARBA00023098"/>
    </source>
</evidence>
<evidence type="ECO:0000313" key="12">
    <source>
        <dbReference type="EMBL" id="CAG9861212.1"/>
    </source>
</evidence>
<proteinExistence type="inferred from homology"/>
<feature type="transmembrane region" description="Helical" evidence="10">
    <location>
        <begin position="234"/>
        <end position="256"/>
    </location>
</feature>
<evidence type="ECO:0000256" key="2">
    <source>
        <dbReference type="ARBA" id="ARBA00005441"/>
    </source>
</evidence>
<dbReference type="GO" id="GO:0033188">
    <property type="term" value="F:sphingomyelin synthase activity"/>
    <property type="evidence" value="ECO:0007669"/>
    <property type="project" value="TreeGrafter"/>
</dbReference>
<dbReference type="InterPro" id="IPR045221">
    <property type="entry name" value="Sphingomyelin_synth-like"/>
</dbReference>
<feature type="transmembrane region" description="Helical" evidence="10">
    <location>
        <begin position="328"/>
        <end position="350"/>
    </location>
</feature>
<feature type="domain" description="Sphingomyelin synthase-like" evidence="11">
    <location>
        <begin position="296"/>
        <end position="368"/>
    </location>
</feature>
<organism evidence="12 13">
    <name type="scientific">Phyllotreta striolata</name>
    <name type="common">Striped flea beetle</name>
    <name type="synonym">Crioceris striolata</name>
    <dbReference type="NCBI Taxonomy" id="444603"/>
    <lineage>
        <taxon>Eukaryota</taxon>
        <taxon>Metazoa</taxon>
        <taxon>Ecdysozoa</taxon>
        <taxon>Arthropoda</taxon>
        <taxon>Hexapoda</taxon>
        <taxon>Insecta</taxon>
        <taxon>Pterygota</taxon>
        <taxon>Neoptera</taxon>
        <taxon>Endopterygota</taxon>
        <taxon>Coleoptera</taxon>
        <taxon>Polyphaga</taxon>
        <taxon>Cucujiformia</taxon>
        <taxon>Chrysomeloidea</taxon>
        <taxon>Chrysomelidae</taxon>
        <taxon>Galerucinae</taxon>
        <taxon>Alticini</taxon>
        <taxon>Phyllotreta</taxon>
    </lineage>
</organism>